<feature type="domain" description="Uncharacterized protein YyaB-like PH" evidence="1">
    <location>
        <begin position="3"/>
        <end position="58"/>
    </location>
</feature>
<gene>
    <name evidence="2" type="ORF">NBRC110019_15620</name>
</gene>
<protein>
    <recommendedName>
        <fullName evidence="1">Uncharacterized protein YyaB-like PH domain-containing protein</fullName>
    </recommendedName>
</protein>
<evidence type="ECO:0000259" key="1">
    <source>
        <dbReference type="Pfam" id="PF06713"/>
    </source>
</evidence>
<evidence type="ECO:0000313" key="2">
    <source>
        <dbReference type="EMBL" id="GLB52522.1"/>
    </source>
</evidence>
<accession>A0A9W6EVH5</accession>
<proteinExistence type="predicted"/>
<keyword evidence="3" id="KW-1185">Reference proteome</keyword>
<dbReference type="AlphaFoldDB" id="A0A9W6EVH5"/>
<dbReference type="RefSeq" id="WP_281753852.1">
    <property type="nucleotide sequence ID" value="NZ_BRVP01000009.1"/>
</dbReference>
<sequence length="70" mass="7520">MVSIPVGDIQKIIVGKTVWSGVKSALARGGLVLVYNKYSEIYVALINNEELIAGVKALNANNRNCTGLRC</sequence>
<evidence type="ECO:0000313" key="3">
    <source>
        <dbReference type="Proteomes" id="UP001143545"/>
    </source>
</evidence>
<dbReference type="InterPro" id="IPR009589">
    <property type="entry name" value="PH_YyaB-like"/>
</dbReference>
<name>A0A9W6EVH5_9FLAO</name>
<dbReference type="Proteomes" id="UP001143545">
    <property type="component" value="Unassembled WGS sequence"/>
</dbReference>
<organism evidence="2 3">
    <name type="scientific">Neptunitalea chrysea</name>
    <dbReference type="NCBI Taxonomy" id="1647581"/>
    <lineage>
        <taxon>Bacteria</taxon>
        <taxon>Pseudomonadati</taxon>
        <taxon>Bacteroidota</taxon>
        <taxon>Flavobacteriia</taxon>
        <taxon>Flavobacteriales</taxon>
        <taxon>Flavobacteriaceae</taxon>
        <taxon>Neptunitalea</taxon>
    </lineage>
</organism>
<comment type="caution">
    <text evidence="2">The sequence shown here is derived from an EMBL/GenBank/DDBJ whole genome shotgun (WGS) entry which is preliminary data.</text>
</comment>
<dbReference type="EMBL" id="BRVP01000009">
    <property type="protein sequence ID" value="GLB52522.1"/>
    <property type="molecule type" value="Genomic_DNA"/>
</dbReference>
<dbReference type="GO" id="GO:0030153">
    <property type="term" value="P:bacteriocin immunity"/>
    <property type="evidence" value="ECO:0007669"/>
    <property type="project" value="InterPro"/>
</dbReference>
<reference evidence="2" key="1">
    <citation type="submission" date="2022-07" db="EMBL/GenBank/DDBJ databases">
        <title>Taxonomy of Novel Oxalotrophic and Methylotrophic Bacteria.</title>
        <authorList>
            <person name="Sahin N."/>
            <person name="Tani A."/>
        </authorList>
    </citation>
    <scope>NUCLEOTIDE SEQUENCE</scope>
    <source>
        <strain evidence="2">AM327</strain>
    </source>
</reference>
<dbReference type="Pfam" id="PF06713">
    <property type="entry name" value="bPH_4"/>
    <property type="match status" value="1"/>
</dbReference>